<dbReference type="Gene3D" id="1.10.1660.10">
    <property type="match status" value="1"/>
</dbReference>
<evidence type="ECO:0000313" key="5">
    <source>
        <dbReference type="Proteomes" id="UP001140293"/>
    </source>
</evidence>
<dbReference type="PANTHER" id="PTHR30204">
    <property type="entry name" value="REDOX-CYCLING DRUG-SENSING TRANSCRIPTIONAL ACTIVATOR SOXR"/>
    <property type="match status" value="1"/>
</dbReference>
<dbReference type="EMBL" id="JACKSJ010000235">
    <property type="protein sequence ID" value="MCV7173342.1"/>
    <property type="molecule type" value="Genomic_DNA"/>
</dbReference>
<accession>A0A9X3C016</accession>
<comment type="caution">
    <text evidence="4">The sequence shown here is derived from an EMBL/GenBank/DDBJ whole genome shotgun (WGS) entry which is preliminary data.</text>
</comment>
<feature type="domain" description="HTH merR-type" evidence="3">
    <location>
        <begin position="55"/>
        <end position="123"/>
    </location>
</feature>
<protein>
    <submittedName>
        <fullName evidence="4">MerR family transcriptional regulator</fullName>
    </submittedName>
</protein>
<dbReference type="Proteomes" id="UP001140293">
    <property type="component" value="Unassembled WGS sequence"/>
</dbReference>
<dbReference type="InterPro" id="IPR047057">
    <property type="entry name" value="MerR_fam"/>
</dbReference>
<dbReference type="PROSITE" id="PS50937">
    <property type="entry name" value="HTH_MERR_2"/>
    <property type="match status" value="1"/>
</dbReference>
<keyword evidence="5" id="KW-1185">Reference proteome</keyword>
<dbReference type="AlphaFoldDB" id="A0A9X3C016"/>
<gene>
    <name evidence="4" type="ORF">H7I41_25815</name>
</gene>
<organism evidence="4 5">
    <name type="scientific">[Mycobacterium] manitobense</name>
    <dbReference type="NCBI Taxonomy" id="190147"/>
    <lineage>
        <taxon>Bacteria</taxon>
        <taxon>Bacillati</taxon>
        <taxon>Actinomycetota</taxon>
        <taxon>Actinomycetes</taxon>
        <taxon>Mycobacteriales</taxon>
        <taxon>Mycobacteriaceae</taxon>
        <taxon>Mycolicibacterium</taxon>
    </lineage>
</organism>
<name>A0A9X3C016_9MYCO</name>
<evidence type="ECO:0000256" key="1">
    <source>
        <dbReference type="ARBA" id="ARBA00023125"/>
    </source>
</evidence>
<evidence type="ECO:0000259" key="3">
    <source>
        <dbReference type="PROSITE" id="PS50937"/>
    </source>
</evidence>
<dbReference type="SUPFAM" id="SSF46955">
    <property type="entry name" value="Putative DNA-binding domain"/>
    <property type="match status" value="1"/>
</dbReference>
<dbReference type="SMART" id="SM00422">
    <property type="entry name" value="HTH_MERR"/>
    <property type="match status" value="1"/>
</dbReference>
<dbReference type="InterPro" id="IPR009061">
    <property type="entry name" value="DNA-bd_dom_put_sf"/>
</dbReference>
<dbReference type="GO" id="GO:0003677">
    <property type="term" value="F:DNA binding"/>
    <property type="evidence" value="ECO:0007669"/>
    <property type="project" value="UniProtKB-KW"/>
</dbReference>
<dbReference type="GO" id="GO:0003700">
    <property type="term" value="F:DNA-binding transcription factor activity"/>
    <property type="evidence" value="ECO:0007669"/>
    <property type="project" value="InterPro"/>
</dbReference>
<dbReference type="InterPro" id="IPR000551">
    <property type="entry name" value="MerR-type_HTH_dom"/>
</dbReference>
<dbReference type="Pfam" id="PF13411">
    <property type="entry name" value="MerR_1"/>
    <property type="match status" value="1"/>
</dbReference>
<proteinExistence type="predicted"/>
<reference evidence="4" key="2">
    <citation type="journal article" date="2022" name="BMC Genomics">
        <title>Comparative genome analysis of mycobacteria focusing on tRNA and non-coding RNA.</title>
        <authorList>
            <person name="Behra P.R.K."/>
            <person name="Pettersson B.M.F."/>
            <person name="Ramesh M."/>
            <person name="Das S."/>
            <person name="Dasgupta S."/>
            <person name="Kirsebom L.A."/>
        </authorList>
    </citation>
    <scope>NUCLEOTIDE SEQUENCE</scope>
    <source>
        <strain evidence="4">DSM 44615</strain>
    </source>
</reference>
<dbReference type="PANTHER" id="PTHR30204:SF93">
    <property type="entry name" value="HTH MERR-TYPE DOMAIN-CONTAINING PROTEIN"/>
    <property type="match status" value="1"/>
</dbReference>
<reference evidence="4" key="1">
    <citation type="submission" date="2020-07" db="EMBL/GenBank/DDBJ databases">
        <authorList>
            <person name="Pettersson B.M.F."/>
            <person name="Behra P.R.K."/>
            <person name="Ramesh M."/>
            <person name="Das S."/>
            <person name="Dasgupta S."/>
            <person name="Kirsebom L.A."/>
        </authorList>
    </citation>
    <scope>NUCLEOTIDE SEQUENCE</scope>
    <source>
        <strain evidence="4">DSM 44615</strain>
    </source>
</reference>
<evidence type="ECO:0000256" key="2">
    <source>
        <dbReference type="SAM" id="MobiDB-lite"/>
    </source>
</evidence>
<feature type="region of interest" description="Disordered" evidence="2">
    <location>
        <begin position="145"/>
        <end position="164"/>
    </location>
</feature>
<sequence>MCRLTTETGFKIEGSIYRTWVRSVPVSRVQCRHDEPRCRLPPAAWPARRCDALSEYRLEELAEQSGVSARNIRAYRERGLLDPPRRSGRSALYDDSHLAQLDTINQLLRRGFNSAHIAEFFAGMRDGADLADILGLQRAVPAPRTDASAAAPVPSAPRKDAPLDIGVGSDEAQRLLELGMARRVDGAVALTDPVLSEIVARAADQMLYIRALLRIVESTRQDIDVLAAAVVTALEECLTARFGPAHLPGPGQLPEYRQIVRDYRELATRLVVGHLDAVLHRQMVSTAPGALLDGQWPPHG</sequence>
<evidence type="ECO:0000313" key="4">
    <source>
        <dbReference type="EMBL" id="MCV7173342.1"/>
    </source>
</evidence>
<keyword evidence="1" id="KW-0238">DNA-binding</keyword>